<comment type="subcellular location">
    <subcellularLocation>
        <location evidence="1">Cell membrane</location>
        <topology evidence="1">Multi-pass membrane protein</topology>
    </subcellularLocation>
</comment>
<keyword evidence="4 7" id="KW-0812">Transmembrane</keyword>
<dbReference type="Proteomes" id="UP000199208">
    <property type="component" value="Unassembled WGS sequence"/>
</dbReference>
<dbReference type="PANTHER" id="PTHR30151">
    <property type="entry name" value="ALKANE SULFONATE ABC TRANSPORTER-RELATED, MEMBRANE SUBUNIT"/>
    <property type="match status" value="1"/>
</dbReference>
<dbReference type="Gene3D" id="1.10.3720.10">
    <property type="entry name" value="MetI-like"/>
    <property type="match status" value="1"/>
</dbReference>
<dbReference type="RefSeq" id="WP_092590523.1">
    <property type="nucleotide sequence ID" value="NZ_FMWL01000007.1"/>
</dbReference>
<dbReference type="GO" id="GO:0055085">
    <property type="term" value="P:transmembrane transport"/>
    <property type="evidence" value="ECO:0007669"/>
    <property type="project" value="InterPro"/>
</dbReference>
<feature type="transmembrane region" description="Helical" evidence="7">
    <location>
        <begin position="12"/>
        <end position="30"/>
    </location>
</feature>
<name>A0A1G5RZI7_9FIRM</name>
<evidence type="ECO:0000256" key="7">
    <source>
        <dbReference type="SAM" id="Phobius"/>
    </source>
</evidence>
<evidence type="ECO:0000256" key="1">
    <source>
        <dbReference type="ARBA" id="ARBA00004651"/>
    </source>
</evidence>
<keyword evidence="5 7" id="KW-1133">Transmembrane helix</keyword>
<evidence type="ECO:0000313" key="10">
    <source>
        <dbReference type="Proteomes" id="UP000199208"/>
    </source>
</evidence>
<feature type="transmembrane region" description="Helical" evidence="7">
    <location>
        <begin position="95"/>
        <end position="118"/>
    </location>
</feature>
<evidence type="ECO:0000256" key="4">
    <source>
        <dbReference type="ARBA" id="ARBA00022692"/>
    </source>
</evidence>
<dbReference type="AlphaFoldDB" id="A0A1G5RZI7"/>
<evidence type="ECO:0000256" key="2">
    <source>
        <dbReference type="ARBA" id="ARBA00022448"/>
    </source>
</evidence>
<proteinExistence type="predicted"/>
<dbReference type="InterPro" id="IPR035906">
    <property type="entry name" value="MetI-like_sf"/>
</dbReference>
<keyword evidence="10" id="KW-1185">Reference proteome</keyword>
<evidence type="ECO:0000256" key="3">
    <source>
        <dbReference type="ARBA" id="ARBA00022475"/>
    </source>
</evidence>
<sequence>MKTKPERLYKLITVLLFLVAWELTAMYGPFSELLFPGLGTIGKRFVALVLEASLLTKTLYSIGIIWLAMLVSLLLTIFLLILTRALPPVSAAVEVLRAVAAPIPGVAILPLVILWFGLSRTSMLVIMVHATLWPLWTQLSLAVEKLIRRFSRFERAYKLSLWTRFWHVYCLGAAEDLKSSLGVAWSRGWRALISVEMIFGITGSQSGLGWLIYERRMYMDTPGLYSGLAAIALCGILFESWIFRPEKAGEAS</sequence>
<dbReference type="Pfam" id="PF00528">
    <property type="entry name" value="BPD_transp_1"/>
    <property type="match status" value="1"/>
</dbReference>
<evidence type="ECO:0000259" key="8">
    <source>
        <dbReference type="Pfam" id="PF00528"/>
    </source>
</evidence>
<evidence type="ECO:0000256" key="5">
    <source>
        <dbReference type="ARBA" id="ARBA00022989"/>
    </source>
</evidence>
<keyword evidence="6 7" id="KW-0472">Membrane</keyword>
<protein>
    <submittedName>
        <fullName evidence="9">NitT/TauT family transport system permease protein</fullName>
    </submittedName>
</protein>
<dbReference type="GO" id="GO:0005886">
    <property type="term" value="C:plasma membrane"/>
    <property type="evidence" value="ECO:0007669"/>
    <property type="project" value="UniProtKB-SubCell"/>
</dbReference>
<reference evidence="9 10" key="1">
    <citation type="submission" date="2016-10" db="EMBL/GenBank/DDBJ databases">
        <authorList>
            <person name="de Groot N.N."/>
        </authorList>
    </citation>
    <scope>NUCLEOTIDE SEQUENCE [LARGE SCALE GENOMIC DNA]</scope>
    <source>
        <strain evidence="9 10">DSM 2784</strain>
    </source>
</reference>
<dbReference type="SUPFAM" id="SSF161098">
    <property type="entry name" value="MetI-like"/>
    <property type="match status" value="1"/>
</dbReference>
<feature type="domain" description="ABC transmembrane type-1" evidence="8">
    <location>
        <begin position="103"/>
        <end position="237"/>
    </location>
</feature>
<dbReference type="STRING" id="1120920.SAMN03080599_01716"/>
<keyword evidence="2" id="KW-0813">Transport</keyword>
<dbReference type="PANTHER" id="PTHR30151:SF16">
    <property type="entry name" value="ABC TRANSPORTER PERMEASE PROTEIN"/>
    <property type="match status" value="1"/>
</dbReference>
<accession>A0A1G5RZI7</accession>
<dbReference type="EMBL" id="FMWL01000007">
    <property type="protein sequence ID" value="SCZ79367.1"/>
    <property type="molecule type" value="Genomic_DNA"/>
</dbReference>
<feature type="transmembrane region" description="Helical" evidence="7">
    <location>
        <begin position="59"/>
        <end position="83"/>
    </location>
</feature>
<evidence type="ECO:0000256" key="6">
    <source>
        <dbReference type="ARBA" id="ARBA00023136"/>
    </source>
</evidence>
<keyword evidence="3" id="KW-1003">Cell membrane</keyword>
<feature type="transmembrane region" description="Helical" evidence="7">
    <location>
        <begin position="124"/>
        <end position="143"/>
    </location>
</feature>
<organism evidence="9 10">
    <name type="scientific">Acidaminobacter hydrogenoformans DSM 2784</name>
    <dbReference type="NCBI Taxonomy" id="1120920"/>
    <lineage>
        <taxon>Bacteria</taxon>
        <taxon>Bacillati</taxon>
        <taxon>Bacillota</taxon>
        <taxon>Clostridia</taxon>
        <taxon>Peptostreptococcales</taxon>
        <taxon>Acidaminobacteraceae</taxon>
        <taxon>Acidaminobacter</taxon>
    </lineage>
</organism>
<dbReference type="OrthoDB" id="9796361at2"/>
<gene>
    <name evidence="9" type="ORF">SAMN03080599_01716</name>
</gene>
<evidence type="ECO:0000313" key="9">
    <source>
        <dbReference type="EMBL" id="SCZ79367.1"/>
    </source>
</evidence>
<feature type="transmembrane region" description="Helical" evidence="7">
    <location>
        <begin position="224"/>
        <end position="243"/>
    </location>
</feature>
<dbReference type="InterPro" id="IPR000515">
    <property type="entry name" value="MetI-like"/>
</dbReference>